<accession>A0A3L7JK44</accession>
<name>A0A3L7JK44_9BACI</name>
<gene>
    <name evidence="1" type="ORF">D9X91_21350</name>
</gene>
<evidence type="ECO:0000313" key="1">
    <source>
        <dbReference type="EMBL" id="RLQ91096.1"/>
    </source>
</evidence>
<sequence length="413" mass="44298">MKTKKILKPIPIILVLQIILFISVPGSGANASAKQDTDGFIIQADQVVGKNMMATIINQETSLHKKETMLRIHYDQATIYGMRLTKEFNTPTGPVSITMKADGPVTIQDMTVDASALSFKGACIRASTLVPDPGLKDVVMVAHHMSSSHSDLGKLLLETTRGYKAPKKPDKLSLLKDIGLLPLNQLNEEIANIKDGNLPLTCDESSKNENKSGSSAGKTLEDAIGKAANPTKELQDTVDKVGKTVGDVSKPLKDVIDSTTKPLKDTVGAVTKPLKDAADSVTGAVDDATKPVKKTVKDATQTKVVKNTTKQVDHTLTETCDQLGRADGKVTKEVGLELVDQALKTHQPLTKLCSDKASTQNLVDQLQDNLLDDLGLSSLLGMGGNHDQYDEAFLKELKSQLLKKKDGEIIAGG</sequence>
<keyword evidence="2" id="KW-1185">Reference proteome</keyword>
<proteinExistence type="predicted"/>
<protein>
    <submittedName>
        <fullName evidence="1">Uncharacterized protein</fullName>
    </submittedName>
</protein>
<dbReference type="OrthoDB" id="2831469at2"/>
<dbReference type="RefSeq" id="WP_121682681.1">
    <property type="nucleotide sequence ID" value="NZ_RCVZ01000025.1"/>
</dbReference>
<reference evidence="1 2" key="1">
    <citation type="submission" date="2018-10" db="EMBL/GenBank/DDBJ databases">
        <title>Falsibacillus sp. genome draft.</title>
        <authorList>
            <person name="Shi S."/>
        </authorList>
    </citation>
    <scope>NUCLEOTIDE SEQUENCE [LARGE SCALE GENOMIC DNA]</scope>
    <source>
        <strain evidence="1 2">GY 10110</strain>
    </source>
</reference>
<comment type="caution">
    <text evidence="1">The sequence shown here is derived from an EMBL/GenBank/DDBJ whole genome shotgun (WGS) entry which is preliminary data.</text>
</comment>
<dbReference type="EMBL" id="RCVZ01000025">
    <property type="protein sequence ID" value="RLQ91096.1"/>
    <property type="molecule type" value="Genomic_DNA"/>
</dbReference>
<dbReference type="Gene3D" id="1.20.120.20">
    <property type="entry name" value="Apolipoprotein"/>
    <property type="match status" value="1"/>
</dbReference>
<organism evidence="1 2">
    <name type="scientific">Falsibacillus albus</name>
    <dbReference type="NCBI Taxonomy" id="2478915"/>
    <lineage>
        <taxon>Bacteria</taxon>
        <taxon>Bacillati</taxon>
        <taxon>Bacillota</taxon>
        <taxon>Bacilli</taxon>
        <taxon>Bacillales</taxon>
        <taxon>Bacillaceae</taxon>
        <taxon>Falsibacillus</taxon>
    </lineage>
</organism>
<dbReference type="Proteomes" id="UP000276770">
    <property type="component" value="Unassembled WGS sequence"/>
</dbReference>
<dbReference type="AlphaFoldDB" id="A0A3L7JK44"/>
<evidence type="ECO:0000313" key="2">
    <source>
        <dbReference type="Proteomes" id="UP000276770"/>
    </source>
</evidence>